<organism evidence="4 5">
    <name type="scientific">Cupriavidus basilensis</name>
    <dbReference type="NCBI Taxonomy" id="68895"/>
    <lineage>
        <taxon>Bacteria</taxon>
        <taxon>Pseudomonadati</taxon>
        <taxon>Pseudomonadota</taxon>
        <taxon>Betaproteobacteria</taxon>
        <taxon>Burkholderiales</taxon>
        <taxon>Burkholderiaceae</taxon>
        <taxon>Cupriavidus</taxon>
    </lineage>
</organism>
<dbReference type="InterPro" id="IPR005532">
    <property type="entry name" value="SUMF_dom"/>
</dbReference>
<dbReference type="PROSITE" id="PS50208">
    <property type="entry name" value="CASPASE_P20"/>
    <property type="match status" value="1"/>
</dbReference>
<dbReference type="EMBL" id="CP010536">
    <property type="protein sequence ID" value="AJG19970.1"/>
    <property type="molecule type" value="Genomic_DNA"/>
</dbReference>
<feature type="region of interest" description="Disordered" evidence="2">
    <location>
        <begin position="397"/>
        <end position="463"/>
    </location>
</feature>
<evidence type="ECO:0000256" key="1">
    <source>
        <dbReference type="ARBA" id="ARBA00010134"/>
    </source>
</evidence>
<dbReference type="Gene3D" id="3.90.1580.10">
    <property type="entry name" value="paralog of FGE (formylglycine-generating enzyme)"/>
    <property type="match status" value="1"/>
</dbReference>
<dbReference type="InterPro" id="IPR011600">
    <property type="entry name" value="Pept_C14_caspase"/>
</dbReference>
<dbReference type="Gene3D" id="3.40.50.1460">
    <property type="match status" value="1"/>
</dbReference>
<dbReference type="GO" id="GO:0004197">
    <property type="term" value="F:cysteine-type endopeptidase activity"/>
    <property type="evidence" value="ECO:0007669"/>
    <property type="project" value="InterPro"/>
</dbReference>
<feature type="region of interest" description="Disordered" evidence="2">
    <location>
        <begin position="1"/>
        <end position="27"/>
    </location>
</feature>
<dbReference type="InterPro" id="IPR001309">
    <property type="entry name" value="Pept_C14_p20"/>
</dbReference>
<keyword evidence="4" id="KW-0418">Kinase</keyword>
<dbReference type="SUPFAM" id="SSF52129">
    <property type="entry name" value="Caspase-like"/>
    <property type="match status" value="1"/>
</dbReference>
<dbReference type="InterPro" id="IPR052039">
    <property type="entry name" value="Caspase-related_regulators"/>
</dbReference>
<dbReference type="PANTHER" id="PTHR22576:SF37">
    <property type="entry name" value="MUCOSA-ASSOCIATED LYMPHOID TISSUE LYMPHOMA TRANSLOCATION PROTEIN 1"/>
    <property type="match status" value="1"/>
</dbReference>
<dbReference type="AlphaFoldDB" id="A0A0C4YAJ9"/>
<evidence type="ECO:0000256" key="2">
    <source>
        <dbReference type="SAM" id="MobiDB-lite"/>
    </source>
</evidence>
<sequence length="715" mass="75624">MPLALHPVSAKDKAGRPGDGRASSLSRAASRRWHVDRRCTSAPYEQGLHMWRKFLVVCLLGLAAAVRAEAGIDTPTLPLPLQATKHPAAAPASAPGRRLALVIGNGAYVDEPLPNAANDARAMRRTLAALGFDVTLRENLDREGMARALAEFQQRLQAGGTGLFYFAGHGIEVADTPVMIPVDAGSRAPGRLLTAGTALDAVLASMSAPRPDMLNVVILDSCLDNPYRGSAVKPPSAPANTLIAYATAPGAVAAEGARHGAFTAALLRTMRMPGLDAEAALLRAGEIVSQNTGRRQQPWISSSLPAPLRFAANTAASSEKDNDNAAFTPARSQADPPILAQHRGILPKDSDEQYELSFWDSIKNSNFASDYEAYLKAYPNGRFAPLARARIERLRAAGPQAGAPAERARTPGASAGQATAQGAVTPPPARAQSGKVQAPPAAPSPTAPAASAPPAPTASVPTTQRTAAAGAVIVEIKPVEVKDCPGCPVLHSLPAGSFIMGSNGGDPTEKPPHHVTIGQPFAIGKYEVTVEQWGACADAGACQRIATVANAPRNAPVRDVSWDDAQQYVAWLSKVSGKHYRLPTEAEWEYAARGGTATLYWWGDQMRKGTANCKDCGEPWNADAPANVGSFAANGYGLHDMNGSVWEWVADCWHISYKNAPADGRAWDEPGCGVRVIRGGSWREGASYMLSSTRFKYSASVRQSQNGFRVVRDLK</sequence>
<keyword evidence="5" id="KW-1185">Reference proteome</keyword>
<dbReference type="STRING" id="68895.RR42_m2584"/>
<dbReference type="InterPro" id="IPR016187">
    <property type="entry name" value="CTDL_fold"/>
</dbReference>
<dbReference type="InterPro" id="IPR015917">
    <property type="entry name" value="Pept_C14A"/>
</dbReference>
<dbReference type="InterPro" id="IPR042095">
    <property type="entry name" value="SUMF_sf"/>
</dbReference>
<accession>A0A0C4YAJ9</accession>
<feature type="region of interest" description="Disordered" evidence="2">
    <location>
        <begin position="314"/>
        <end position="338"/>
    </location>
</feature>
<dbReference type="GO" id="GO:0006508">
    <property type="term" value="P:proteolysis"/>
    <property type="evidence" value="ECO:0007669"/>
    <property type="project" value="InterPro"/>
</dbReference>
<dbReference type="Pfam" id="PF03781">
    <property type="entry name" value="FGE-sulfatase"/>
    <property type="match status" value="1"/>
</dbReference>
<evidence type="ECO:0000313" key="4">
    <source>
        <dbReference type="EMBL" id="AJG19970.1"/>
    </source>
</evidence>
<keyword evidence="4" id="KW-0723">Serine/threonine-protein kinase</keyword>
<feature type="domain" description="Caspase family p20" evidence="3">
    <location>
        <begin position="96"/>
        <end position="172"/>
    </location>
</feature>
<dbReference type="InterPro" id="IPR029030">
    <property type="entry name" value="Caspase-like_dom_sf"/>
</dbReference>
<dbReference type="GO" id="GO:0004674">
    <property type="term" value="F:protein serine/threonine kinase activity"/>
    <property type="evidence" value="ECO:0007669"/>
    <property type="project" value="UniProtKB-KW"/>
</dbReference>
<dbReference type="SMART" id="SM00115">
    <property type="entry name" value="CASc"/>
    <property type="match status" value="1"/>
</dbReference>
<dbReference type="Pfam" id="PF00656">
    <property type="entry name" value="Peptidase_C14"/>
    <property type="match status" value="1"/>
</dbReference>
<evidence type="ECO:0000259" key="3">
    <source>
        <dbReference type="PROSITE" id="PS50208"/>
    </source>
</evidence>
<proteinExistence type="inferred from homology"/>
<feature type="compositionally biased region" description="Basic and acidic residues" evidence="2">
    <location>
        <begin position="9"/>
        <end position="19"/>
    </location>
</feature>
<name>A0A0C4YAJ9_9BURK</name>
<protein>
    <submittedName>
        <fullName evidence="4">Serine/threonine protein kinase</fullName>
    </submittedName>
</protein>
<dbReference type="Proteomes" id="UP000031843">
    <property type="component" value="Chromosome main"/>
</dbReference>
<dbReference type="SUPFAM" id="SSF56436">
    <property type="entry name" value="C-type lectin-like"/>
    <property type="match status" value="1"/>
</dbReference>
<comment type="similarity">
    <text evidence="1">Belongs to the peptidase C14A family.</text>
</comment>
<feature type="compositionally biased region" description="Pro residues" evidence="2">
    <location>
        <begin position="440"/>
        <end position="456"/>
    </location>
</feature>
<evidence type="ECO:0000313" key="5">
    <source>
        <dbReference type="Proteomes" id="UP000031843"/>
    </source>
</evidence>
<feature type="compositionally biased region" description="Low complexity" evidence="2">
    <location>
        <begin position="412"/>
        <end position="423"/>
    </location>
</feature>
<gene>
    <name evidence="4" type="ORF">RR42_m2584</name>
</gene>
<dbReference type="PANTHER" id="PTHR22576">
    <property type="entry name" value="MUCOSA ASSOCIATED LYMPHOID TISSUE LYMPHOMA TRANSLOCATION PROTEIN 1/PARACASPASE"/>
    <property type="match status" value="1"/>
</dbReference>
<reference evidence="4 5" key="1">
    <citation type="journal article" date="2015" name="Genome Announc.">
        <title>Complete Genome Sequence of Cupriavidus basilensis 4G11, Isolated from the Oak Ridge Field Research Center Site.</title>
        <authorList>
            <person name="Ray J."/>
            <person name="Waters R.J."/>
            <person name="Skerker J.M."/>
            <person name="Kuehl J.V."/>
            <person name="Price M.N."/>
            <person name="Huang J."/>
            <person name="Chakraborty R."/>
            <person name="Arkin A.P."/>
            <person name="Deutschbauer A."/>
        </authorList>
    </citation>
    <scope>NUCLEOTIDE SEQUENCE [LARGE SCALE GENOMIC DNA]</scope>
    <source>
        <strain evidence="4">4G11</strain>
    </source>
</reference>
<dbReference type="KEGG" id="cbw:RR42_m2584"/>
<keyword evidence="4" id="KW-0808">Transferase</keyword>